<reference evidence="1" key="1">
    <citation type="submission" date="2022-02" db="EMBL/GenBank/DDBJ databases">
        <title>Plant Genome Project.</title>
        <authorList>
            <person name="Zhang R.-G."/>
        </authorList>
    </citation>
    <scope>NUCLEOTIDE SEQUENCE</scope>
    <source>
        <strain evidence="1">AT1</strain>
    </source>
</reference>
<accession>A0ACC0N208</accession>
<evidence type="ECO:0000313" key="2">
    <source>
        <dbReference type="Proteomes" id="UP001062846"/>
    </source>
</evidence>
<keyword evidence="2" id="KW-1185">Reference proteome</keyword>
<proteinExistence type="predicted"/>
<dbReference type="Proteomes" id="UP001062846">
    <property type="component" value="Chromosome 7"/>
</dbReference>
<gene>
    <name evidence="1" type="ORF">RHMOL_Rhmol07G0143500</name>
</gene>
<organism evidence="1 2">
    <name type="scientific">Rhododendron molle</name>
    <name type="common">Chinese azalea</name>
    <name type="synonym">Azalea mollis</name>
    <dbReference type="NCBI Taxonomy" id="49168"/>
    <lineage>
        <taxon>Eukaryota</taxon>
        <taxon>Viridiplantae</taxon>
        <taxon>Streptophyta</taxon>
        <taxon>Embryophyta</taxon>
        <taxon>Tracheophyta</taxon>
        <taxon>Spermatophyta</taxon>
        <taxon>Magnoliopsida</taxon>
        <taxon>eudicotyledons</taxon>
        <taxon>Gunneridae</taxon>
        <taxon>Pentapetalae</taxon>
        <taxon>asterids</taxon>
        <taxon>Ericales</taxon>
        <taxon>Ericaceae</taxon>
        <taxon>Ericoideae</taxon>
        <taxon>Rhodoreae</taxon>
        <taxon>Rhododendron</taxon>
    </lineage>
</organism>
<dbReference type="EMBL" id="CM046394">
    <property type="protein sequence ID" value="KAI8546747.1"/>
    <property type="molecule type" value="Genomic_DNA"/>
</dbReference>
<comment type="caution">
    <text evidence="1">The sequence shown here is derived from an EMBL/GenBank/DDBJ whole genome shotgun (WGS) entry which is preliminary data.</text>
</comment>
<name>A0ACC0N208_RHOML</name>
<protein>
    <submittedName>
        <fullName evidence="1">Uncharacterized protein</fullName>
    </submittedName>
</protein>
<evidence type="ECO:0000313" key="1">
    <source>
        <dbReference type="EMBL" id="KAI8546747.1"/>
    </source>
</evidence>
<sequence>MGMIEIEVAGEKLVIHEFDDVYDSVTGRALTGSWLWDSALLLSQWMMIAQGRVEFDFVGKNVIELGAGTGLPGLTAARLGASRVILTDVEPLLPGLKNNVEANGLGDRVEVSRLVWGSDELPSRVGELGGVDLVLMSDVFFDAAETAALGKMLKRICGEKTVVWAACEVRPWTGDCLNQLVSHGFELVELPSQLSADYGDFSVFRLVQPTQGFKSEKESSMPLLNCKLA</sequence>